<dbReference type="PANTHER" id="PTHR43261:SF7">
    <property type="entry name" value="ELONGATION FACTOR G-LIKE PROTEIN"/>
    <property type="match status" value="1"/>
</dbReference>
<dbReference type="NCBIfam" id="NF009891">
    <property type="entry name" value="PRK13351.1-1"/>
    <property type="match status" value="1"/>
</dbReference>
<evidence type="ECO:0000256" key="7">
    <source>
        <dbReference type="ARBA" id="ARBA00024731"/>
    </source>
</evidence>
<dbReference type="NCBIfam" id="TIGR00231">
    <property type="entry name" value="small_GTP"/>
    <property type="match status" value="1"/>
</dbReference>
<dbReference type="InterPro" id="IPR005225">
    <property type="entry name" value="Small_GTP-bd"/>
</dbReference>
<dbReference type="NCBIfam" id="NF009381">
    <property type="entry name" value="PRK12740.1-5"/>
    <property type="match status" value="1"/>
</dbReference>
<evidence type="ECO:0000256" key="2">
    <source>
        <dbReference type="ARBA" id="ARBA00017872"/>
    </source>
</evidence>
<feature type="domain" description="Tr-type G" evidence="9">
    <location>
        <begin position="7"/>
        <end position="281"/>
    </location>
</feature>
<dbReference type="SMART" id="SM00889">
    <property type="entry name" value="EFG_IV"/>
    <property type="match status" value="1"/>
</dbReference>
<evidence type="ECO:0000256" key="4">
    <source>
        <dbReference type="ARBA" id="ARBA00022768"/>
    </source>
</evidence>
<evidence type="ECO:0000259" key="9">
    <source>
        <dbReference type="PROSITE" id="PS51722"/>
    </source>
</evidence>
<dbReference type="FunFam" id="3.40.50.300:FF:001994">
    <property type="entry name" value="Translation elongation factor G"/>
    <property type="match status" value="1"/>
</dbReference>
<evidence type="ECO:0000256" key="5">
    <source>
        <dbReference type="ARBA" id="ARBA00022917"/>
    </source>
</evidence>
<dbReference type="SUPFAM" id="SSF54211">
    <property type="entry name" value="Ribosomal protein S5 domain 2-like"/>
    <property type="match status" value="1"/>
</dbReference>
<keyword evidence="5" id="KW-0648">Protein biosynthesis</keyword>
<comment type="similarity">
    <text evidence="1">Belongs to the TRAFAC class translation factor GTPase superfamily. Classic translation factor GTPase family. EF-G/EF-2 subfamily.</text>
</comment>
<dbReference type="KEGG" id="gbn:GEOBRER4_21710"/>
<dbReference type="GO" id="GO:0003924">
    <property type="term" value="F:GTPase activity"/>
    <property type="evidence" value="ECO:0007669"/>
    <property type="project" value="InterPro"/>
</dbReference>
<dbReference type="InterPro" id="IPR020568">
    <property type="entry name" value="Ribosomal_Su5_D2-typ_SF"/>
</dbReference>
<dbReference type="PRINTS" id="PR00315">
    <property type="entry name" value="ELONGATNFCT"/>
</dbReference>
<sequence length="701" mass="77453">MGRYETAKLRNLGIVAHGGAGKTSLAEAILFDTDMIDRLGRVDDGTSTMDYEPEEVKRRISITSSLDHCEWKGCSIHLVDTPGYGNFIADTRACMRTLDCAVVILSAISGVKVQTEEVWQWANEFEIPRIAFVNKMDRERANFFRAIDDMEKALGARGVAVQIPLGAEENFEGVIDLVRMKAYRYQKDGSGKFSEGEIPADYLAEAQRLRELMVETVAEAYDALTEKFLETGELTEEEILDGLRVGTLRSTFTAVFCGSATANIGVAQLLDGICAYLPSPLDRTKAVGIDPKTEQIIERAPSESEPFSALVFKTTSDPYTGKITIFRVYSGVLNSDSLVYNSTKEVQERIGQIYELEGKKQHPIKQAVAGDIVAVAKLKETVTGDTLCDETKPIVYEPAQPLQPVISYAIEPKTKADEDKIHSALQRMIEEDPTIESHRDPQTREFIISGMGQVHLEVIVEKMKRKFGADVLLKTPKVPYLETIRGSAKVQGKYKKQSGGRGQYGDCWIELSPLPRGEGYLFEDKIVGGVIPRQYIPAVDKGIQEAAKEGFLAGNPVVDFKVALFDGSFHTVDSSEMAFKVAGSMAFKKAMEQCKPVLLEPIVNMKITVPDENMGDVIGDLNSRRGKVVGVEPKANSQIIRSVVPMSEVLTYSNDLRSMTSDRGMFTSEFSHYEEVPSHLAQKIIQEALDQKGNGNNHKSA</sequence>
<dbReference type="InterPro" id="IPR000640">
    <property type="entry name" value="EFG_V-like"/>
</dbReference>
<dbReference type="InterPro" id="IPR027417">
    <property type="entry name" value="P-loop_NTPase"/>
</dbReference>
<dbReference type="Proteomes" id="UP000515472">
    <property type="component" value="Chromosome"/>
</dbReference>
<dbReference type="CDD" id="cd16262">
    <property type="entry name" value="EFG_III"/>
    <property type="match status" value="1"/>
</dbReference>
<dbReference type="SUPFAM" id="SSF50447">
    <property type="entry name" value="Translation proteins"/>
    <property type="match status" value="1"/>
</dbReference>
<dbReference type="CDD" id="cd04088">
    <property type="entry name" value="EFG_mtEFG_II"/>
    <property type="match status" value="1"/>
</dbReference>
<dbReference type="EMBL" id="AP023213">
    <property type="protein sequence ID" value="BCG47421.1"/>
    <property type="molecule type" value="Genomic_DNA"/>
</dbReference>
<comment type="function">
    <text evidence="7">Catalyzes the GTP-dependent ribosomal translocation step during translation elongation. During this step, the ribosome changes from the pre-translocational (PRE) to the post-translocational (POST) state as the newly formed A-site-bound peptidyl-tRNA and P-site-bound deacylated tRNA move to the P and E sites, respectively. Catalyzes the coordinated movement of the two tRNA molecules, the mRNA and conformational changes in the ribosome.</text>
</comment>
<dbReference type="AlphaFoldDB" id="A0A6S6M7A1"/>
<evidence type="ECO:0000256" key="1">
    <source>
        <dbReference type="ARBA" id="ARBA00005870"/>
    </source>
</evidence>
<evidence type="ECO:0000256" key="6">
    <source>
        <dbReference type="ARBA" id="ARBA00023134"/>
    </source>
</evidence>
<dbReference type="GO" id="GO:0005525">
    <property type="term" value="F:GTP binding"/>
    <property type="evidence" value="ECO:0007669"/>
    <property type="project" value="UniProtKB-UniRule"/>
</dbReference>
<dbReference type="SUPFAM" id="SSF52540">
    <property type="entry name" value="P-loop containing nucleoside triphosphate hydrolases"/>
    <property type="match status" value="1"/>
</dbReference>
<proteinExistence type="inferred from homology"/>
<keyword evidence="11" id="KW-1185">Reference proteome</keyword>
<dbReference type="FunFam" id="2.40.30.10:FF:000006">
    <property type="entry name" value="Elongation factor G"/>
    <property type="match status" value="1"/>
</dbReference>
<dbReference type="PROSITE" id="PS51722">
    <property type="entry name" value="G_TR_2"/>
    <property type="match status" value="1"/>
</dbReference>
<dbReference type="InterPro" id="IPR041095">
    <property type="entry name" value="EFG_II"/>
</dbReference>
<dbReference type="InterPro" id="IPR009022">
    <property type="entry name" value="EFG_III"/>
</dbReference>
<keyword evidence="4 10" id="KW-0251">Elongation factor</keyword>
<dbReference type="InterPro" id="IPR035647">
    <property type="entry name" value="EFG_III/V"/>
</dbReference>
<dbReference type="Pfam" id="PF00009">
    <property type="entry name" value="GTP_EFTU"/>
    <property type="match status" value="1"/>
</dbReference>
<dbReference type="NCBIfam" id="NF009379">
    <property type="entry name" value="PRK12740.1-3"/>
    <property type="match status" value="1"/>
</dbReference>
<dbReference type="Gene3D" id="3.40.50.300">
    <property type="entry name" value="P-loop containing nucleotide triphosphate hydrolases"/>
    <property type="match status" value="1"/>
</dbReference>
<dbReference type="FunFam" id="3.30.70.240:FF:000001">
    <property type="entry name" value="Elongation factor G"/>
    <property type="match status" value="1"/>
</dbReference>
<dbReference type="Pfam" id="PF00679">
    <property type="entry name" value="EFG_C"/>
    <property type="match status" value="1"/>
</dbReference>
<keyword evidence="6" id="KW-0342">GTP-binding</keyword>
<evidence type="ECO:0000256" key="8">
    <source>
        <dbReference type="NCBIfam" id="TIGR00484"/>
    </source>
</evidence>
<evidence type="ECO:0000313" key="11">
    <source>
        <dbReference type="Proteomes" id="UP000515472"/>
    </source>
</evidence>
<dbReference type="Gene3D" id="3.30.70.870">
    <property type="entry name" value="Elongation Factor G (Translational Gtpase), domain 3"/>
    <property type="match status" value="1"/>
</dbReference>
<dbReference type="Gene3D" id="2.40.30.10">
    <property type="entry name" value="Translation factors"/>
    <property type="match status" value="1"/>
</dbReference>
<dbReference type="GO" id="GO:0032790">
    <property type="term" value="P:ribosome disassembly"/>
    <property type="evidence" value="ECO:0007669"/>
    <property type="project" value="TreeGrafter"/>
</dbReference>
<dbReference type="InterPro" id="IPR053905">
    <property type="entry name" value="EF-G-like_DII"/>
</dbReference>
<accession>A0A6S6M7A1</accession>
<dbReference type="Gene3D" id="3.30.230.10">
    <property type="match status" value="1"/>
</dbReference>
<dbReference type="NCBIfam" id="TIGR00484">
    <property type="entry name" value="EF-G"/>
    <property type="match status" value="1"/>
</dbReference>
<dbReference type="Pfam" id="PF22042">
    <property type="entry name" value="EF-G_D2"/>
    <property type="match status" value="1"/>
</dbReference>
<dbReference type="Pfam" id="PF03764">
    <property type="entry name" value="EFG_IV"/>
    <property type="match status" value="1"/>
</dbReference>
<dbReference type="InterPro" id="IPR000795">
    <property type="entry name" value="T_Tr_GTP-bd_dom"/>
</dbReference>
<name>A0A6S6M7A1_9BACT</name>
<dbReference type="InterPro" id="IPR004540">
    <property type="entry name" value="Transl_elong_EFG/EF2"/>
</dbReference>
<gene>
    <name evidence="10" type="ORF">GEOBRER4_n2253</name>
</gene>
<dbReference type="InterPro" id="IPR047872">
    <property type="entry name" value="EFG_IV"/>
</dbReference>
<dbReference type="PANTHER" id="PTHR43261">
    <property type="entry name" value="TRANSLATION ELONGATION FACTOR G-RELATED"/>
    <property type="match status" value="1"/>
</dbReference>
<dbReference type="Gene3D" id="3.30.70.240">
    <property type="match status" value="1"/>
</dbReference>
<dbReference type="Pfam" id="PF14492">
    <property type="entry name" value="EFG_III"/>
    <property type="match status" value="1"/>
</dbReference>
<dbReference type="GO" id="GO:0003746">
    <property type="term" value="F:translation elongation factor activity"/>
    <property type="evidence" value="ECO:0007669"/>
    <property type="project" value="UniProtKB-UniRule"/>
</dbReference>
<dbReference type="SMART" id="SM00838">
    <property type="entry name" value="EFG_C"/>
    <property type="match status" value="1"/>
</dbReference>
<reference evidence="10 11" key="1">
    <citation type="submission" date="2020-06" db="EMBL/GenBank/DDBJ databases">
        <title>Interaction of electrochemicaly active bacteria, Geobacter bremensis R4 on different carbon anode.</title>
        <authorList>
            <person name="Meng L."/>
            <person name="Yoshida N."/>
        </authorList>
    </citation>
    <scope>NUCLEOTIDE SEQUENCE [LARGE SCALE GENOMIC DNA]</scope>
    <source>
        <strain evidence="10 11">R4</strain>
    </source>
</reference>
<dbReference type="FunFam" id="3.30.70.870:FF:000016">
    <property type="entry name" value="Translation elongation factor G"/>
    <property type="match status" value="1"/>
</dbReference>
<organism evidence="10 11">
    <name type="scientific">Citrifermentans bremense</name>
    <dbReference type="NCBI Taxonomy" id="60035"/>
    <lineage>
        <taxon>Bacteria</taxon>
        <taxon>Pseudomonadati</taxon>
        <taxon>Thermodesulfobacteriota</taxon>
        <taxon>Desulfuromonadia</taxon>
        <taxon>Geobacterales</taxon>
        <taxon>Geobacteraceae</taxon>
        <taxon>Citrifermentans</taxon>
    </lineage>
</organism>
<dbReference type="SUPFAM" id="SSF54980">
    <property type="entry name" value="EF-G C-terminal domain-like"/>
    <property type="match status" value="2"/>
</dbReference>
<keyword evidence="3" id="KW-0547">Nucleotide-binding</keyword>
<dbReference type="InterPro" id="IPR009000">
    <property type="entry name" value="Transl_B-barrel_sf"/>
</dbReference>
<dbReference type="InterPro" id="IPR014721">
    <property type="entry name" value="Ribsml_uS5_D2-typ_fold_subgr"/>
</dbReference>
<evidence type="ECO:0000313" key="10">
    <source>
        <dbReference type="EMBL" id="BCG47421.1"/>
    </source>
</evidence>
<dbReference type="InterPro" id="IPR035649">
    <property type="entry name" value="EFG_V"/>
</dbReference>
<evidence type="ECO:0000256" key="3">
    <source>
        <dbReference type="ARBA" id="ARBA00022741"/>
    </source>
</evidence>
<dbReference type="InterPro" id="IPR005517">
    <property type="entry name" value="Transl_elong_EFG/EF2_IV"/>
</dbReference>
<dbReference type="CDD" id="cd03713">
    <property type="entry name" value="EFG_mtEFG_C"/>
    <property type="match status" value="1"/>
</dbReference>
<dbReference type="RefSeq" id="WP_185242333.1">
    <property type="nucleotide sequence ID" value="NZ_AP023213.1"/>
</dbReference>
<dbReference type="FunFam" id="3.30.230.10:FF:000003">
    <property type="entry name" value="Elongation factor G"/>
    <property type="match status" value="1"/>
</dbReference>
<protein>
    <recommendedName>
        <fullName evidence="2 8">Elongation factor G</fullName>
    </recommendedName>
</protein>
<dbReference type="CDD" id="cd01434">
    <property type="entry name" value="EFG_mtEFG1_IV"/>
    <property type="match status" value="1"/>
</dbReference>